<gene>
    <name evidence="1" type="ORF">A21D_01901</name>
</gene>
<organism evidence="1 2">
    <name type="scientific">Virgibacillus dokdonensis</name>
    <dbReference type="NCBI Taxonomy" id="302167"/>
    <lineage>
        <taxon>Bacteria</taxon>
        <taxon>Bacillati</taxon>
        <taxon>Bacillota</taxon>
        <taxon>Bacilli</taxon>
        <taxon>Bacillales</taxon>
        <taxon>Bacillaceae</taxon>
        <taxon>Virgibacillus</taxon>
    </lineage>
</organism>
<dbReference type="STRING" id="302167.GCA_900166595_00626"/>
<protein>
    <submittedName>
        <fullName evidence="1">Uncharacterized protein</fullName>
    </submittedName>
</protein>
<dbReference type="AlphaFoldDB" id="A0A2K9IZ36"/>
<dbReference type="RefSeq" id="WP_296361115.1">
    <property type="nucleotide sequence ID" value="NZ_JAZHPM010000003.1"/>
</dbReference>
<dbReference type="KEGG" id="vpn:A21D_01901"/>
<proteinExistence type="predicted"/>
<name>A0A2K9IZ36_9BACI</name>
<accession>A0A2K9IZ36</accession>
<dbReference type="Proteomes" id="UP000234237">
    <property type="component" value="Chromosome"/>
</dbReference>
<reference evidence="2" key="1">
    <citation type="submission" date="2016-11" db="EMBL/GenBank/DDBJ databases">
        <title>Complete genome sequence of Virgibacillus pantothenticus 21D, a halophilic bacterium isolated from the deep hypersaline anoxic basin Discovery in the Mediterranean Sea.</title>
        <authorList>
            <person name="Zeaiter Z."/>
            <person name="Booth J.M."/>
            <person name="Prosdocimi E.M."/>
            <person name="Mapelli F."/>
            <person name="Fusi M."/>
            <person name="Daffonchio D."/>
            <person name="Borin S."/>
            <person name="Crotti E."/>
        </authorList>
    </citation>
    <scope>NUCLEOTIDE SEQUENCE [LARGE SCALE GENOMIC DNA]</scope>
    <source>
        <strain evidence="2">21D</strain>
    </source>
</reference>
<sequence length="42" mass="4972">MNALEIEGDALYHFTLLPKEVESFISQVIDVYMEQMEFEEEC</sequence>
<evidence type="ECO:0000313" key="2">
    <source>
        <dbReference type="Proteomes" id="UP000234237"/>
    </source>
</evidence>
<evidence type="ECO:0000313" key="1">
    <source>
        <dbReference type="EMBL" id="AUJ24982.1"/>
    </source>
</evidence>
<dbReference type="EMBL" id="CP018622">
    <property type="protein sequence ID" value="AUJ24982.1"/>
    <property type="molecule type" value="Genomic_DNA"/>
</dbReference>